<dbReference type="EMBL" id="MN738980">
    <property type="protein sequence ID" value="QHT33877.1"/>
    <property type="molecule type" value="Genomic_DNA"/>
</dbReference>
<proteinExistence type="predicted"/>
<dbReference type="AlphaFoldDB" id="A0A6C0EXP8"/>
<name>A0A6C0EXP8_9ZZZZ</name>
<sequence>METKNLQLGATILMIILVMSNLLLITYMFTGDPQHLLSMLLILVLLMPLVYIGLLVAAIMND</sequence>
<keyword evidence="1" id="KW-1133">Transmembrane helix</keyword>
<keyword evidence="1" id="KW-0472">Membrane</keyword>
<feature type="transmembrane region" description="Helical" evidence="1">
    <location>
        <begin position="36"/>
        <end position="60"/>
    </location>
</feature>
<feature type="transmembrane region" description="Helical" evidence="1">
    <location>
        <begin position="6"/>
        <end position="29"/>
    </location>
</feature>
<evidence type="ECO:0000313" key="2">
    <source>
        <dbReference type="EMBL" id="QHT33877.1"/>
    </source>
</evidence>
<reference evidence="2" key="1">
    <citation type="journal article" date="2020" name="Nature">
        <title>Giant virus diversity and host interactions through global metagenomics.</title>
        <authorList>
            <person name="Schulz F."/>
            <person name="Roux S."/>
            <person name="Paez-Espino D."/>
            <person name="Jungbluth S."/>
            <person name="Walsh D.A."/>
            <person name="Denef V.J."/>
            <person name="McMahon K.D."/>
            <person name="Konstantinidis K.T."/>
            <person name="Eloe-Fadrosh E.A."/>
            <person name="Kyrpides N.C."/>
            <person name="Woyke T."/>
        </authorList>
    </citation>
    <scope>NUCLEOTIDE SEQUENCE</scope>
    <source>
        <strain evidence="2">GVMAG-M-3300009161-52</strain>
    </source>
</reference>
<accession>A0A6C0EXP8</accession>
<evidence type="ECO:0000256" key="1">
    <source>
        <dbReference type="SAM" id="Phobius"/>
    </source>
</evidence>
<protein>
    <submittedName>
        <fullName evidence="2">Uncharacterized protein</fullName>
    </submittedName>
</protein>
<organism evidence="2">
    <name type="scientific">viral metagenome</name>
    <dbReference type="NCBI Taxonomy" id="1070528"/>
    <lineage>
        <taxon>unclassified sequences</taxon>
        <taxon>metagenomes</taxon>
        <taxon>organismal metagenomes</taxon>
    </lineage>
</organism>
<keyword evidence="1" id="KW-0812">Transmembrane</keyword>